<dbReference type="AlphaFoldDB" id="A0A8C7DSJ6"/>
<dbReference type="Proteomes" id="UP000694559">
    <property type="component" value="Unplaced"/>
</dbReference>
<dbReference type="OrthoDB" id="9378993at2759"/>
<dbReference type="PANTHER" id="PTHR16434">
    <property type="entry name" value="EWING'S TUMOR-ASSOCIATED ANTIGEN 1 ETAA1"/>
    <property type="match status" value="1"/>
</dbReference>
<accession>A0A8C7DSJ6</accession>
<organism evidence="1 2">
    <name type="scientific">Naja naja</name>
    <name type="common">Indian cobra</name>
    <dbReference type="NCBI Taxonomy" id="35670"/>
    <lineage>
        <taxon>Eukaryota</taxon>
        <taxon>Metazoa</taxon>
        <taxon>Chordata</taxon>
        <taxon>Craniata</taxon>
        <taxon>Vertebrata</taxon>
        <taxon>Euteleostomi</taxon>
        <taxon>Lepidosauria</taxon>
        <taxon>Squamata</taxon>
        <taxon>Bifurcata</taxon>
        <taxon>Unidentata</taxon>
        <taxon>Episquamata</taxon>
        <taxon>Toxicofera</taxon>
        <taxon>Serpentes</taxon>
        <taxon>Colubroidea</taxon>
        <taxon>Elapidae</taxon>
        <taxon>Elapinae</taxon>
        <taxon>Naja</taxon>
    </lineage>
</organism>
<dbReference type="GeneTree" id="ENSGT00390000009597"/>
<dbReference type="PANTHER" id="PTHR16434:SF2">
    <property type="entry name" value="EWING'S TUMOR-ASSOCIATED ANTIGEN 1"/>
    <property type="match status" value="1"/>
</dbReference>
<evidence type="ECO:0000313" key="1">
    <source>
        <dbReference type="Ensembl" id="ENSNNAP00000009556.1"/>
    </source>
</evidence>
<keyword evidence="2" id="KW-1185">Reference proteome</keyword>
<dbReference type="GO" id="GO:0043539">
    <property type="term" value="F:protein serine/threonine kinase activator activity"/>
    <property type="evidence" value="ECO:0007669"/>
    <property type="project" value="TreeGrafter"/>
</dbReference>
<dbReference type="GO" id="GO:0043596">
    <property type="term" value="C:nuclear replication fork"/>
    <property type="evidence" value="ECO:0007669"/>
    <property type="project" value="TreeGrafter"/>
</dbReference>
<reference evidence="1" key="1">
    <citation type="submission" date="2025-08" db="UniProtKB">
        <authorList>
            <consortium name="Ensembl"/>
        </authorList>
    </citation>
    <scope>IDENTIFICATION</scope>
</reference>
<dbReference type="Pfam" id="PF15350">
    <property type="entry name" value="ETAA1"/>
    <property type="match status" value="1"/>
</dbReference>
<dbReference type="Ensembl" id="ENSNNAT00000010020.1">
    <property type="protein sequence ID" value="ENSNNAP00000009556.1"/>
    <property type="gene ID" value="ENSNNAG00000006384.1"/>
</dbReference>
<proteinExistence type="predicted"/>
<protein>
    <submittedName>
        <fullName evidence="1">Uncharacterized protein</fullName>
    </submittedName>
</protein>
<sequence length="160" mass="18224">HCKEEKHYSKTVLSSQPSKTVQKDICDKWYQRLEKSSSSRRITPTLVLSSYKTPKRTQVNRSQLPTFSSPTNELDMQQEIFWDPQSPTTYKLGNYFGRHTVEISDIVNRIAPQDEKPACYEGSLLGLWIGEDAIPCTPGVTKARSRTKINTARYVGKLAI</sequence>
<evidence type="ECO:0000313" key="2">
    <source>
        <dbReference type="Proteomes" id="UP000694559"/>
    </source>
</evidence>
<dbReference type="InterPro" id="IPR029406">
    <property type="entry name" value="ETAA1"/>
</dbReference>
<dbReference type="GO" id="GO:0031297">
    <property type="term" value="P:replication fork processing"/>
    <property type="evidence" value="ECO:0007669"/>
    <property type="project" value="TreeGrafter"/>
</dbReference>
<reference evidence="1" key="2">
    <citation type="submission" date="2025-09" db="UniProtKB">
        <authorList>
            <consortium name="Ensembl"/>
        </authorList>
    </citation>
    <scope>IDENTIFICATION</scope>
</reference>
<name>A0A8C7DSJ6_NAJNA</name>
<dbReference type="GO" id="GO:0006974">
    <property type="term" value="P:DNA damage response"/>
    <property type="evidence" value="ECO:0007669"/>
    <property type="project" value="TreeGrafter"/>
</dbReference>
<dbReference type="GO" id="GO:2000001">
    <property type="term" value="P:regulation of DNA damage checkpoint"/>
    <property type="evidence" value="ECO:0007669"/>
    <property type="project" value="TreeGrafter"/>
</dbReference>